<evidence type="ECO:0000256" key="2">
    <source>
        <dbReference type="SAM" id="SignalP"/>
    </source>
</evidence>
<keyword evidence="2" id="KW-0732">Signal</keyword>
<dbReference type="InterPro" id="IPR009030">
    <property type="entry name" value="Growth_fac_rcpt_cys_sf"/>
</dbReference>
<dbReference type="RefSeq" id="XP_019931896.3">
    <property type="nucleotide sequence ID" value="XM_020076337.3"/>
</dbReference>
<evidence type="ECO:0000313" key="4">
    <source>
        <dbReference type="Proteomes" id="UP000069940"/>
    </source>
</evidence>
<feature type="region of interest" description="Disordered" evidence="1">
    <location>
        <begin position="165"/>
        <end position="216"/>
    </location>
</feature>
<name>A0ABM1Z3N7_AEDAL</name>
<protein>
    <submittedName>
        <fullName evidence="3">Uncharacterized protein</fullName>
    </submittedName>
</protein>
<reference evidence="4" key="1">
    <citation type="journal article" date="2015" name="Proc. Natl. Acad. Sci. U.S.A.">
        <title>Genome sequence of the Asian Tiger mosquito, Aedes albopictus, reveals insights into its biology, genetics, and evolution.</title>
        <authorList>
            <person name="Chen X.G."/>
            <person name="Jiang X."/>
            <person name="Gu J."/>
            <person name="Xu M."/>
            <person name="Wu Y."/>
            <person name="Deng Y."/>
            <person name="Zhang C."/>
            <person name="Bonizzoni M."/>
            <person name="Dermauw W."/>
            <person name="Vontas J."/>
            <person name="Armbruster P."/>
            <person name="Huang X."/>
            <person name="Yang Y."/>
            <person name="Zhang H."/>
            <person name="He W."/>
            <person name="Peng H."/>
            <person name="Liu Y."/>
            <person name="Wu K."/>
            <person name="Chen J."/>
            <person name="Lirakis M."/>
            <person name="Topalis P."/>
            <person name="Van Leeuwen T."/>
            <person name="Hall A.B."/>
            <person name="Jiang X."/>
            <person name="Thorpe C."/>
            <person name="Mueller R.L."/>
            <person name="Sun C."/>
            <person name="Waterhouse R.M."/>
            <person name="Yan G."/>
            <person name="Tu Z.J."/>
            <person name="Fang X."/>
            <person name="James A.A."/>
        </authorList>
    </citation>
    <scope>NUCLEOTIDE SEQUENCE [LARGE SCALE GENOMIC DNA]</scope>
    <source>
        <strain evidence="4">Foshan</strain>
    </source>
</reference>
<proteinExistence type="predicted"/>
<sequence>MKCLLLLFALFVYEASGANASDAVFKDDLCLNGSRDQNGKCVCTGGYVEYRGSCFLMASPAANTASTKHLRQNRSCPPGYSDHQGSCVPKSCSGTICESACQPGYVLNAGFCEPQNPKCPTGTYYKNGYCYYQAIPPQTQTAKPIETMKIVPPWKLDIPVPEYIDPLDPNEVEEGTEPNSEDDDNDIEVVPDRRPHPGKNVVNNLNTVNSPTNVTPHNINNVYVHITRHKSDGSIKTVVIRNNETTVYEEKPPQKTLTEKPVEPTTTEEPQPDKCCIIVSPRICRQQQDEWVCFHRKHYRCGSFCTSNVMYLKPRRPFYHGSTLIMPPTMNYSSRMRFGLCRWGICPSVDCSGCLQGSYRCHIQCYTYDCVEQGDCNFVNQEEYCDDNDDVLCSPVEK</sequence>
<organism evidence="3 4">
    <name type="scientific">Aedes albopictus</name>
    <name type="common">Asian tiger mosquito</name>
    <name type="synonym">Stegomyia albopicta</name>
    <dbReference type="NCBI Taxonomy" id="7160"/>
    <lineage>
        <taxon>Eukaryota</taxon>
        <taxon>Metazoa</taxon>
        <taxon>Ecdysozoa</taxon>
        <taxon>Arthropoda</taxon>
        <taxon>Hexapoda</taxon>
        <taxon>Insecta</taxon>
        <taxon>Pterygota</taxon>
        <taxon>Neoptera</taxon>
        <taxon>Endopterygota</taxon>
        <taxon>Diptera</taxon>
        <taxon>Nematocera</taxon>
        <taxon>Culicoidea</taxon>
        <taxon>Culicidae</taxon>
        <taxon>Culicinae</taxon>
        <taxon>Aedini</taxon>
        <taxon>Aedes</taxon>
        <taxon>Stegomyia</taxon>
    </lineage>
</organism>
<feature type="chain" id="PRO_5046922388" evidence="2">
    <location>
        <begin position="18"/>
        <end position="398"/>
    </location>
</feature>
<evidence type="ECO:0000313" key="3">
    <source>
        <dbReference type="EnsemblMetazoa" id="AALFPA23_014728.P21386"/>
    </source>
</evidence>
<accession>A0ABM1Z3N7</accession>
<keyword evidence="4" id="KW-1185">Reference proteome</keyword>
<dbReference type="GeneID" id="109622122"/>
<feature type="compositionally biased region" description="Polar residues" evidence="1">
    <location>
        <begin position="201"/>
        <end position="216"/>
    </location>
</feature>
<dbReference type="Proteomes" id="UP000069940">
    <property type="component" value="Unassembled WGS sequence"/>
</dbReference>
<evidence type="ECO:0000256" key="1">
    <source>
        <dbReference type="SAM" id="MobiDB-lite"/>
    </source>
</evidence>
<feature type="signal peptide" evidence="2">
    <location>
        <begin position="1"/>
        <end position="17"/>
    </location>
</feature>
<dbReference type="EnsemblMetazoa" id="AALFPA23_014728.R21386">
    <property type="protein sequence ID" value="AALFPA23_014728.P21386"/>
    <property type="gene ID" value="AALFPA23_014728"/>
</dbReference>
<reference evidence="3" key="2">
    <citation type="submission" date="2025-05" db="UniProtKB">
        <authorList>
            <consortium name="EnsemblMetazoa"/>
        </authorList>
    </citation>
    <scope>IDENTIFICATION</scope>
    <source>
        <strain evidence="3">Foshan</strain>
    </source>
</reference>
<dbReference type="SUPFAM" id="SSF57184">
    <property type="entry name" value="Growth factor receptor domain"/>
    <property type="match status" value="1"/>
</dbReference>
<feature type="compositionally biased region" description="Acidic residues" evidence="1">
    <location>
        <begin position="168"/>
        <end position="189"/>
    </location>
</feature>